<dbReference type="InterPro" id="IPR029030">
    <property type="entry name" value="Caspase-like_dom_sf"/>
</dbReference>
<dbReference type="SUPFAM" id="SSF52129">
    <property type="entry name" value="Caspase-like"/>
    <property type="match status" value="1"/>
</dbReference>
<evidence type="ECO:0000256" key="1">
    <source>
        <dbReference type="SAM" id="MobiDB-lite"/>
    </source>
</evidence>
<sequence length="499" mass="53902">MSAPQPGDPADRPPHPRRRSLFGWLGLGARAVLGGALAGRWSALPAQTRDDPAGNPSAAAAAEAASGAVPMPPVDPGRLALVIGNRRYPGDFELPSIHKNARDVEQALRWRGFGVSLVLDAEPGAARSAVDAFVARAAAAPEDATVLFYFSGHGLQLNAENLLLAAGVPPKAPPASLQSGSLVLNRDVVARLPRRRQGLTIAIVDACRSEVGTGRNSDAMNQEEPPLGCLIAFSTGAGQYALAPTDENINTFYTRELVRLLRSEPDELPLPLLFEAVKRETERAMRARLTAPHLARFVQRPFVAKNVPDENAFPLAPRSARSGPPKPPPPTRAEEDADWAALQAALWPPDVLRLAGQFLQRHPEAERSRRLGAEVAQDGARQAAELLRRPDLLLNRGAFAADASRGEAYATDVRKAGRGDKDAAARVGRQWATAERLGPARSRYEGWMQLAAELGNGIASYELARHFRRQDQPQAAARWEARAIELGYTPPPTLDHYRK</sequence>
<comment type="caution">
    <text evidence="3">The sequence shown here is derived from an EMBL/GenBank/DDBJ whole genome shotgun (WGS) entry which is preliminary data.</text>
</comment>
<organism evidence="3 4">
    <name type="scientific">Pseudaquabacterium inlustre</name>
    <dbReference type="NCBI Taxonomy" id="2984192"/>
    <lineage>
        <taxon>Bacteria</taxon>
        <taxon>Pseudomonadati</taxon>
        <taxon>Pseudomonadota</taxon>
        <taxon>Betaproteobacteria</taxon>
        <taxon>Burkholderiales</taxon>
        <taxon>Sphaerotilaceae</taxon>
        <taxon>Pseudaquabacterium</taxon>
    </lineage>
</organism>
<evidence type="ECO:0000313" key="4">
    <source>
        <dbReference type="Proteomes" id="UP001365405"/>
    </source>
</evidence>
<dbReference type="InterPro" id="IPR052039">
    <property type="entry name" value="Caspase-related_regulators"/>
</dbReference>
<dbReference type="Gene3D" id="3.40.50.1460">
    <property type="match status" value="1"/>
</dbReference>
<dbReference type="SUPFAM" id="SSF81901">
    <property type="entry name" value="HCP-like"/>
    <property type="match status" value="1"/>
</dbReference>
<accession>A0ABU9CF69</accession>
<evidence type="ECO:0000313" key="3">
    <source>
        <dbReference type="EMBL" id="MEK8050519.1"/>
    </source>
</evidence>
<dbReference type="Pfam" id="PF00656">
    <property type="entry name" value="Peptidase_C14"/>
    <property type="match status" value="1"/>
</dbReference>
<protein>
    <submittedName>
        <fullName evidence="3">Caspase family protein</fullName>
        <ecNumber evidence="3">3.4.22.-</ecNumber>
    </submittedName>
</protein>
<evidence type="ECO:0000259" key="2">
    <source>
        <dbReference type="PROSITE" id="PS50208"/>
    </source>
</evidence>
<dbReference type="EMBL" id="JBBUTH010000004">
    <property type="protein sequence ID" value="MEK8050519.1"/>
    <property type="molecule type" value="Genomic_DNA"/>
</dbReference>
<reference evidence="3 4" key="1">
    <citation type="submission" date="2024-04" db="EMBL/GenBank/DDBJ databases">
        <title>Novel species of the genus Ideonella isolated from streams.</title>
        <authorList>
            <person name="Lu H."/>
        </authorList>
    </citation>
    <scope>NUCLEOTIDE SEQUENCE [LARGE SCALE GENOMIC DNA]</scope>
    <source>
        <strain evidence="3 4">DXS22W</strain>
    </source>
</reference>
<feature type="domain" description="Caspase family p20" evidence="2">
    <location>
        <begin position="76"/>
        <end position="211"/>
    </location>
</feature>
<dbReference type="GO" id="GO:0016787">
    <property type="term" value="F:hydrolase activity"/>
    <property type="evidence" value="ECO:0007669"/>
    <property type="project" value="UniProtKB-KW"/>
</dbReference>
<dbReference type="Proteomes" id="UP001365405">
    <property type="component" value="Unassembled WGS sequence"/>
</dbReference>
<dbReference type="EC" id="3.4.22.-" evidence="3"/>
<dbReference type="InterPro" id="IPR011600">
    <property type="entry name" value="Pept_C14_caspase"/>
</dbReference>
<dbReference type="PANTHER" id="PTHR22576:SF37">
    <property type="entry name" value="MUCOSA-ASSOCIATED LYMPHOID TISSUE LYMPHOMA TRANSLOCATION PROTEIN 1"/>
    <property type="match status" value="1"/>
</dbReference>
<dbReference type="PROSITE" id="PS50208">
    <property type="entry name" value="CASPASE_P20"/>
    <property type="match status" value="1"/>
</dbReference>
<proteinExistence type="predicted"/>
<name>A0ABU9CF69_9BURK</name>
<gene>
    <name evidence="3" type="ORF">AACH10_09735</name>
</gene>
<keyword evidence="4" id="KW-1185">Reference proteome</keyword>
<feature type="region of interest" description="Disordered" evidence="1">
    <location>
        <begin position="309"/>
        <end position="336"/>
    </location>
</feature>
<dbReference type="PANTHER" id="PTHR22576">
    <property type="entry name" value="MUCOSA ASSOCIATED LYMPHOID TISSUE LYMPHOMA TRANSLOCATION PROTEIN 1/PARACASPASE"/>
    <property type="match status" value="1"/>
</dbReference>
<keyword evidence="3" id="KW-0378">Hydrolase</keyword>
<dbReference type="RefSeq" id="WP_341410193.1">
    <property type="nucleotide sequence ID" value="NZ_JBBUTH010000004.1"/>
</dbReference>
<dbReference type="InterPro" id="IPR001309">
    <property type="entry name" value="Pept_C14_p20"/>
</dbReference>